<accession>A0A1E1F7W9</accession>
<keyword evidence="5 8" id="KW-0408">Iron</keyword>
<dbReference type="GO" id="GO:0005506">
    <property type="term" value="F:iron ion binding"/>
    <property type="evidence" value="ECO:0007669"/>
    <property type="project" value="InterPro"/>
</dbReference>
<dbReference type="InterPro" id="IPR002397">
    <property type="entry name" value="Cyt_P450_B"/>
</dbReference>
<dbReference type="Gene3D" id="1.10.630.10">
    <property type="entry name" value="Cytochrome P450"/>
    <property type="match status" value="1"/>
</dbReference>
<dbReference type="PANTHER" id="PTHR46696:SF1">
    <property type="entry name" value="CYTOCHROME P450 YJIB-RELATED"/>
    <property type="match status" value="1"/>
</dbReference>
<proteinExistence type="inferred from homology"/>
<comment type="similarity">
    <text evidence="1 8">Belongs to the cytochrome P450 family.</text>
</comment>
<evidence type="ECO:0000313" key="9">
    <source>
        <dbReference type="EMBL" id="BAV66587.1"/>
    </source>
</evidence>
<dbReference type="Proteomes" id="UP000218272">
    <property type="component" value="Plasmid pSCLO_2"/>
</dbReference>
<keyword evidence="3 8" id="KW-0479">Metal-binding</keyword>
<keyword evidence="4 8" id="KW-0560">Oxidoreductase</keyword>
<dbReference type="PRINTS" id="PR00359">
    <property type="entry name" value="BP450"/>
</dbReference>
<sequence length="426" mass="48141">MMAVLDYAKTNFSGGLVDVDVPLNEIDVSKPYLFQEDSVGEIFRRLRREDPIHYCAESNYGPYWSVTKFDDIMKVDTNHRVFSSEAKLGGISIADMHAGESALELEMFIAMDPPKHDAQRKAVTPAVAPSNLTLLEPIIRERAGAILDALPIGEDIDWVRNVSVELTTMTLATLFDFPWEDRAKLTRWSDVTTAIPGAGIVDTFEQRREELIECAMYFKRIWDERVATPGGNDLISMMAGSPATQEMPFMEFLGNLLLLIVGGNDTTRNSISGGVLALNRHPDEYDKLRKNPALIQSMVPEIIRWQTPLTHMRRTALEDIELGGKNIRKGDKVVMWYLSGNRDDSVIDRPDDLVIDRANPRHHLSFGYGIHRCMGNRLAELQLKIIWEEIAKRFEFVEVVGEPERLLSNLVRGITRLPVRLHAKAA</sequence>
<comment type="function">
    <text evidence="7">Cytochromes P450 are a group of heme-thiolate monooxygenases. They oxidize a variety of structurally unrelated compounds, including steroids, fatty acids, and xenobiotics.</text>
</comment>
<geneLocation type="plasmid" evidence="10">
    <name>psclo_2 dna</name>
</geneLocation>
<evidence type="ECO:0000256" key="7">
    <source>
        <dbReference type="ARBA" id="ARBA00043906"/>
    </source>
</evidence>
<reference evidence="9 10" key="1">
    <citation type="submission" date="2016-10" db="EMBL/GenBank/DDBJ databases">
        <title>Complete Genome Sequence of the Nonylphenol-Degrading Bacterium Sphingobium cloacae JCM 10874T.</title>
        <authorList>
            <person name="Ootsuka M."/>
            <person name="Nishizawa T."/>
            <person name="Ohta H."/>
        </authorList>
    </citation>
    <scope>NUCLEOTIDE SEQUENCE [LARGE SCALE GENOMIC DNA]</scope>
    <source>
        <strain evidence="9 10">JCM 10874</strain>
        <plasmid evidence="10">psclo_2 dna</plasmid>
    </source>
</reference>
<keyword evidence="10" id="KW-1185">Reference proteome</keyword>
<evidence type="ECO:0000256" key="1">
    <source>
        <dbReference type="ARBA" id="ARBA00010617"/>
    </source>
</evidence>
<dbReference type="AlphaFoldDB" id="A0A1E1F7W9"/>
<name>A0A1E1F7W9_9SPHN</name>
<evidence type="ECO:0000256" key="8">
    <source>
        <dbReference type="RuleBase" id="RU000461"/>
    </source>
</evidence>
<dbReference type="EMBL" id="AP017656">
    <property type="protein sequence ID" value="BAV66587.1"/>
    <property type="molecule type" value="Genomic_DNA"/>
</dbReference>
<dbReference type="InterPro" id="IPR036396">
    <property type="entry name" value="Cyt_P450_sf"/>
</dbReference>
<organism evidence="9 10">
    <name type="scientific">Sphingobium cloacae</name>
    <dbReference type="NCBI Taxonomy" id="120107"/>
    <lineage>
        <taxon>Bacteria</taxon>
        <taxon>Pseudomonadati</taxon>
        <taxon>Pseudomonadota</taxon>
        <taxon>Alphaproteobacteria</taxon>
        <taxon>Sphingomonadales</taxon>
        <taxon>Sphingomonadaceae</taxon>
        <taxon>Sphingobium</taxon>
    </lineage>
</organism>
<dbReference type="PANTHER" id="PTHR46696">
    <property type="entry name" value="P450, PUTATIVE (EUROFUNG)-RELATED"/>
    <property type="match status" value="1"/>
</dbReference>
<dbReference type="InterPro" id="IPR001128">
    <property type="entry name" value="Cyt_P450"/>
</dbReference>
<gene>
    <name evidence="9" type="ORF">SCLO_2002540</name>
</gene>
<dbReference type="KEGG" id="sclo:SCLO_2002540"/>
<evidence type="ECO:0000313" key="10">
    <source>
        <dbReference type="Proteomes" id="UP000218272"/>
    </source>
</evidence>
<keyword evidence="2 8" id="KW-0349">Heme</keyword>
<dbReference type="SUPFAM" id="SSF48264">
    <property type="entry name" value="Cytochrome P450"/>
    <property type="match status" value="1"/>
</dbReference>
<dbReference type="CDD" id="cd11033">
    <property type="entry name" value="CYP142-like"/>
    <property type="match status" value="1"/>
</dbReference>
<dbReference type="GO" id="GO:0020037">
    <property type="term" value="F:heme binding"/>
    <property type="evidence" value="ECO:0007669"/>
    <property type="project" value="InterPro"/>
</dbReference>
<evidence type="ECO:0000256" key="4">
    <source>
        <dbReference type="ARBA" id="ARBA00023002"/>
    </source>
</evidence>
<keyword evidence="9" id="KW-0614">Plasmid</keyword>
<evidence type="ECO:0000256" key="5">
    <source>
        <dbReference type="ARBA" id="ARBA00023004"/>
    </source>
</evidence>
<dbReference type="GO" id="GO:0004497">
    <property type="term" value="F:monooxygenase activity"/>
    <property type="evidence" value="ECO:0007669"/>
    <property type="project" value="UniProtKB-KW"/>
</dbReference>
<keyword evidence="6 8" id="KW-0503">Monooxygenase</keyword>
<evidence type="ECO:0000256" key="2">
    <source>
        <dbReference type="ARBA" id="ARBA00022617"/>
    </source>
</evidence>
<dbReference type="FunFam" id="1.10.630.10:FF:000018">
    <property type="entry name" value="Cytochrome P450 monooxygenase"/>
    <property type="match status" value="1"/>
</dbReference>
<protein>
    <submittedName>
        <fullName evidence="9">Cytochrome P450</fullName>
    </submittedName>
</protein>
<dbReference type="InterPro" id="IPR017972">
    <property type="entry name" value="Cyt_P450_CS"/>
</dbReference>
<evidence type="ECO:0000256" key="3">
    <source>
        <dbReference type="ARBA" id="ARBA00022723"/>
    </source>
</evidence>
<evidence type="ECO:0000256" key="6">
    <source>
        <dbReference type="ARBA" id="ARBA00023033"/>
    </source>
</evidence>
<dbReference type="Pfam" id="PF00067">
    <property type="entry name" value="p450"/>
    <property type="match status" value="1"/>
</dbReference>
<dbReference type="GO" id="GO:0016705">
    <property type="term" value="F:oxidoreductase activity, acting on paired donors, with incorporation or reduction of molecular oxygen"/>
    <property type="evidence" value="ECO:0007669"/>
    <property type="project" value="InterPro"/>
</dbReference>
<dbReference type="PROSITE" id="PS00086">
    <property type="entry name" value="CYTOCHROME_P450"/>
    <property type="match status" value="1"/>
</dbReference>